<reference evidence="3" key="1">
    <citation type="journal article" date="2019" name="Int. J. Syst. Evol. Microbiol.">
        <title>The Global Catalogue of Microorganisms (GCM) 10K type strain sequencing project: providing services to taxonomists for standard genome sequencing and annotation.</title>
        <authorList>
            <consortium name="The Broad Institute Genomics Platform"/>
            <consortium name="The Broad Institute Genome Sequencing Center for Infectious Disease"/>
            <person name="Wu L."/>
            <person name="Ma J."/>
        </authorList>
    </citation>
    <scope>NUCLEOTIDE SEQUENCE [LARGE SCALE GENOMIC DNA]</scope>
    <source>
        <strain evidence="3">CGMCC 1.13718</strain>
    </source>
</reference>
<protein>
    <submittedName>
        <fullName evidence="2">Uncharacterized protein</fullName>
    </submittedName>
</protein>
<organism evidence="2 3">
    <name type="scientific">Microbulbifer taiwanensis</name>
    <dbReference type="NCBI Taxonomy" id="986746"/>
    <lineage>
        <taxon>Bacteria</taxon>
        <taxon>Pseudomonadati</taxon>
        <taxon>Pseudomonadota</taxon>
        <taxon>Gammaproteobacteria</taxon>
        <taxon>Cellvibrionales</taxon>
        <taxon>Microbulbiferaceae</taxon>
        <taxon>Microbulbifer</taxon>
    </lineage>
</organism>
<dbReference type="Proteomes" id="UP001596425">
    <property type="component" value="Unassembled WGS sequence"/>
</dbReference>
<sequence>MKRMLYPLVLLALLSSAAASAASDPLFYCTTNEGKKLQVLEDGEYMIYQYGSDLRKPELELRRHRSKVAVKNTLQPGPILTRSFAFANGSYRYAVEIHAIRIPFEHDHEEGGVEVYAGTVELGGPRCVEDLRQRLLVIERLPVIEFPMIN</sequence>
<keyword evidence="3" id="KW-1185">Reference proteome</keyword>
<evidence type="ECO:0000313" key="2">
    <source>
        <dbReference type="EMBL" id="MFC6632243.1"/>
    </source>
</evidence>
<feature type="signal peptide" evidence="1">
    <location>
        <begin position="1"/>
        <end position="21"/>
    </location>
</feature>
<evidence type="ECO:0000313" key="3">
    <source>
        <dbReference type="Proteomes" id="UP001596425"/>
    </source>
</evidence>
<accession>A0ABW1YIJ2</accession>
<proteinExistence type="predicted"/>
<comment type="caution">
    <text evidence="2">The sequence shown here is derived from an EMBL/GenBank/DDBJ whole genome shotgun (WGS) entry which is preliminary data.</text>
</comment>
<evidence type="ECO:0000256" key="1">
    <source>
        <dbReference type="SAM" id="SignalP"/>
    </source>
</evidence>
<name>A0ABW1YIJ2_9GAMM</name>
<feature type="chain" id="PRO_5045614582" evidence="1">
    <location>
        <begin position="22"/>
        <end position="150"/>
    </location>
</feature>
<dbReference type="EMBL" id="JBHSVR010000001">
    <property type="protein sequence ID" value="MFC6632243.1"/>
    <property type="molecule type" value="Genomic_DNA"/>
</dbReference>
<gene>
    <name evidence="2" type="ORF">ACFQBM_03065</name>
</gene>
<dbReference type="RefSeq" id="WP_193192363.1">
    <property type="nucleotide sequence ID" value="NZ_JACZFR010000028.1"/>
</dbReference>
<keyword evidence="1" id="KW-0732">Signal</keyword>